<dbReference type="PATRIC" id="fig|1441730.3.peg.4142"/>
<gene>
    <name evidence="8" type="ORF">Z045_19810</name>
</gene>
<keyword evidence="6 7" id="KW-0472">Membrane</keyword>
<proteinExistence type="predicted"/>
<reference evidence="9" key="1">
    <citation type="submission" date="2015-01" db="EMBL/GenBank/DDBJ databases">
        <title>Draft genome sequence of Rhodococcus pyridinivorans strain KG-16, a hydrocarbon-degrading bacterium.</title>
        <authorList>
            <person name="Aggarwal R.K."/>
            <person name="Dawar C."/>
        </authorList>
    </citation>
    <scope>NUCLEOTIDE SEQUENCE [LARGE SCALE GENOMIC DNA]</scope>
    <source>
        <strain evidence="9">KG-16</strain>
    </source>
</reference>
<organism evidence="8 9">
    <name type="scientific">Rhodococcus pyridinivorans KG-16</name>
    <dbReference type="NCBI Taxonomy" id="1441730"/>
    <lineage>
        <taxon>Bacteria</taxon>
        <taxon>Bacillati</taxon>
        <taxon>Actinomycetota</taxon>
        <taxon>Actinomycetes</taxon>
        <taxon>Mycobacteriales</taxon>
        <taxon>Nocardiaceae</taxon>
        <taxon>Rhodococcus</taxon>
    </lineage>
</organism>
<feature type="transmembrane region" description="Helical" evidence="7">
    <location>
        <begin position="281"/>
        <end position="301"/>
    </location>
</feature>
<keyword evidence="4 7" id="KW-0812">Transmembrane</keyword>
<dbReference type="AlphaFoldDB" id="A0A0V9UGB8"/>
<protein>
    <submittedName>
        <fullName evidence="8">Cobalamin biosynthesis protein CbiM</fullName>
    </submittedName>
</protein>
<dbReference type="RefSeq" id="WP_060653374.1">
    <property type="nucleotide sequence ID" value="NZ_AZXY01000011.1"/>
</dbReference>
<name>A0A0V9UGB8_9NOCA</name>
<feature type="transmembrane region" description="Helical" evidence="7">
    <location>
        <begin position="40"/>
        <end position="61"/>
    </location>
</feature>
<dbReference type="Proteomes" id="UP000053060">
    <property type="component" value="Unassembled WGS sequence"/>
</dbReference>
<dbReference type="InterPro" id="IPR002751">
    <property type="entry name" value="CbiM/NikMN"/>
</dbReference>
<sequence length="311" mass="30061">MHVPDHFLPMSATAPAAAIATGAVVLAATAGRPRITTRDTLLAGTTAAMIFGAQMVNYPIAGGISGHLIGGALATALLGPRLALLAMTAVVGVQALLFGDGGINALGVNVLLMAVLPVLVTAAVRTGAERLGLGKLTRTTAAVGAGLSVPVSAAVLGVAYSATVGTGAAAAFIGELTAVHLAIGLGEALITAAVLSVVMAFAPGVAAWDARPSVTPVAVRRGLAAIGGLGVVSACALALVASGSPDGLEHIVGAYSLPVGDATFAGLPGLADYGTLSGTEFLAALAGLAATAVLGAALATMGRRMPVRQGA</sequence>
<feature type="transmembrane region" description="Helical" evidence="7">
    <location>
        <begin position="81"/>
        <end position="99"/>
    </location>
</feature>
<dbReference type="GO" id="GO:0000041">
    <property type="term" value="P:transition metal ion transport"/>
    <property type="evidence" value="ECO:0007669"/>
    <property type="project" value="InterPro"/>
</dbReference>
<evidence type="ECO:0000256" key="5">
    <source>
        <dbReference type="ARBA" id="ARBA00022989"/>
    </source>
</evidence>
<evidence type="ECO:0000256" key="2">
    <source>
        <dbReference type="ARBA" id="ARBA00022448"/>
    </source>
</evidence>
<dbReference type="PANTHER" id="PTHR34229">
    <property type="entry name" value="METAL TRANSPORT PROTEIN HI_1621-RELATED"/>
    <property type="match status" value="1"/>
</dbReference>
<keyword evidence="5 7" id="KW-1133">Transmembrane helix</keyword>
<dbReference type="EMBL" id="AZXY01000011">
    <property type="protein sequence ID" value="KSZ57020.1"/>
    <property type="molecule type" value="Genomic_DNA"/>
</dbReference>
<comment type="subcellular location">
    <subcellularLocation>
        <location evidence="1">Cell membrane</location>
        <topology evidence="1">Multi-pass membrane protein</topology>
    </subcellularLocation>
</comment>
<dbReference type="Pfam" id="PF01891">
    <property type="entry name" value="CbiM"/>
    <property type="match status" value="1"/>
</dbReference>
<evidence type="ECO:0000256" key="7">
    <source>
        <dbReference type="SAM" id="Phobius"/>
    </source>
</evidence>
<feature type="transmembrane region" description="Helical" evidence="7">
    <location>
        <begin position="189"/>
        <end position="210"/>
    </location>
</feature>
<dbReference type="PANTHER" id="PTHR34229:SF1">
    <property type="entry name" value="METAL TRANSPORT PROTEIN HI_1621-RELATED"/>
    <property type="match status" value="1"/>
</dbReference>
<accession>A0A0V9UGB8</accession>
<dbReference type="GO" id="GO:0005886">
    <property type="term" value="C:plasma membrane"/>
    <property type="evidence" value="ECO:0007669"/>
    <property type="project" value="UniProtKB-SubCell"/>
</dbReference>
<keyword evidence="2" id="KW-0813">Transport</keyword>
<feature type="transmembrane region" description="Helical" evidence="7">
    <location>
        <begin position="106"/>
        <end position="128"/>
    </location>
</feature>
<evidence type="ECO:0000313" key="9">
    <source>
        <dbReference type="Proteomes" id="UP000053060"/>
    </source>
</evidence>
<evidence type="ECO:0000256" key="3">
    <source>
        <dbReference type="ARBA" id="ARBA00022475"/>
    </source>
</evidence>
<comment type="caution">
    <text evidence="8">The sequence shown here is derived from an EMBL/GenBank/DDBJ whole genome shotgun (WGS) entry which is preliminary data.</text>
</comment>
<evidence type="ECO:0000256" key="4">
    <source>
        <dbReference type="ARBA" id="ARBA00022692"/>
    </source>
</evidence>
<feature type="transmembrane region" description="Helical" evidence="7">
    <location>
        <begin position="6"/>
        <end position="28"/>
    </location>
</feature>
<keyword evidence="3" id="KW-1003">Cell membrane</keyword>
<dbReference type="Gene3D" id="1.10.1760.20">
    <property type="match status" value="1"/>
</dbReference>
<reference evidence="8 9" key="2">
    <citation type="journal article" date="2016" name="Genome Announc.">
        <title>Draft Genome Sequence of a Versatile Hydrocarbon-Degrading Bacterium, Rhodococcus pyridinivorans Strain KG-16, Collected from Oil Fields in India.</title>
        <authorList>
            <person name="Aggarwal R.K."/>
            <person name="Dawar C."/>
            <person name="Phanindranath R."/>
            <person name="Mutnuri L."/>
            <person name="Dayal A.M."/>
        </authorList>
    </citation>
    <scope>NUCLEOTIDE SEQUENCE [LARGE SCALE GENOMIC DNA]</scope>
    <source>
        <strain evidence="8 9">KG-16</strain>
    </source>
</reference>
<evidence type="ECO:0000256" key="1">
    <source>
        <dbReference type="ARBA" id="ARBA00004651"/>
    </source>
</evidence>
<evidence type="ECO:0000313" key="8">
    <source>
        <dbReference type="EMBL" id="KSZ57020.1"/>
    </source>
</evidence>
<evidence type="ECO:0000256" key="6">
    <source>
        <dbReference type="ARBA" id="ARBA00023136"/>
    </source>
</evidence>
<feature type="transmembrane region" description="Helical" evidence="7">
    <location>
        <begin position="222"/>
        <end position="241"/>
    </location>
</feature>